<accession>A0A0B7AKH8</accession>
<evidence type="ECO:0000313" key="1">
    <source>
        <dbReference type="EMBL" id="CEK81529.1"/>
    </source>
</evidence>
<name>A0A0B7AKH8_9EUPU</name>
<dbReference type="AlphaFoldDB" id="A0A0B7AKH8"/>
<organism evidence="1">
    <name type="scientific">Arion vulgaris</name>
    <dbReference type="NCBI Taxonomy" id="1028688"/>
    <lineage>
        <taxon>Eukaryota</taxon>
        <taxon>Metazoa</taxon>
        <taxon>Spiralia</taxon>
        <taxon>Lophotrochozoa</taxon>
        <taxon>Mollusca</taxon>
        <taxon>Gastropoda</taxon>
        <taxon>Heterobranchia</taxon>
        <taxon>Euthyneura</taxon>
        <taxon>Panpulmonata</taxon>
        <taxon>Eupulmonata</taxon>
        <taxon>Stylommatophora</taxon>
        <taxon>Helicina</taxon>
        <taxon>Arionoidea</taxon>
        <taxon>Arionidae</taxon>
        <taxon>Arion</taxon>
    </lineage>
</organism>
<protein>
    <submittedName>
        <fullName evidence="1">Uncharacterized protein</fullName>
    </submittedName>
</protein>
<reference evidence="1" key="1">
    <citation type="submission" date="2014-12" db="EMBL/GenBank/DDBJ databases">
        <title>Insight into the proteome of Arion vulgaris.</title>
        <authorList>
            <person name="Aradska J."/>
            <person name="Bulat T."/>
            <person name="Smidak R."/>
            <person name="Sarate P."/>
            <person name="Gangsoo J."/>
            <person name="Sialana F."/>
            <person name="Bilban M."/>
            <person name="Lubec G."/>
        </authorList>
    </citation>
    <scope>NUCLEOTIDE SEQUENCE</scope>
    <source>
        <tissue evidence="1">Skin</tissue>
    </source>
</reference>
<proteinExistence type="predicted"/>
<dbReference type="EMBL" id="HACG01034664">
    <property type="protein sequence ID" value="CEK81529.1"/>
    <property type="molecule type" value="Transcribed_RNA"/>
</dbReference>
<gene>
    <name evidence="1" type="primary">ORF126528</name>
</gene>
<sequence length="49" mass="5741">MSLHLDCEYNIGVTNMQQKKLFDITSENIEQNNSFTRTTKQLVSFTSER</sequence>